<comment type="similarity">
    <text evidence="1">Belongs to the HIBADH-related family.</text>
</comment>
<dbReference type="GO" id="GO:0051287">
    <property type="term" value="F:NAD binding"/>
    <property type="evidence" value="ECO:0007669"/>
    <property type="project" value="InterPro"/>
</dbReference>
<dbReference type="InterPro" id="IPR008927">
    <property type="entry name" value="6-PGluconate_DH-like_C_sf"/>
</dbReference>
<organism evidence="7 8">
    <name type="scientific">Acholeplasma hippikon</name>
    <dbReference type="NCBI Taxonomy" id="264636"/>
    <lineage>
        <taxon>Bacteria</taxon>
        <taxon>Bacillati</taxon>
        <taxon>Mycoplasmatota</taxon>
        <taxon>Mollicutes</taxon>
        <taxon>Acholeplasmatales</taxon>
        <taxon>Acholeplasmataceae</taxon>
        <taxon>Acholeplasma</taxon>
    </lineage>
</organism>
<feature type="active site" evidence="4">
    <location>
        <position position="165"/>
    </location>
</feature>
<evidence type="ECO:0000256" key="2">
    <source>
        <dbReference type="ARBA" id="ARBA00023002"/>
    </source>
</evidence>
<dbReference type="PANTHER" id="PTHR43060">
    <property type="entry name" value="3-HYDROXYISOBUTYRATE DEHYDROGENASE-LIKE 1, MITOCHONDRIAL-RELATED"/>
    <property type="match status" value="1"/>
</dbReference>
<dbReference type="GO" id="GO:0050661">
    <property type="term" value="F:NADP binding"/>
    <property type="evidence" value="ECO:0007669"/>
    <property type="project" value="InterPro"/>
</dbReference>
<proteinExistence type="inferred from homology"/>
<name>A0A449BKS0_9MOLU</name>
<evidence type="ECO:0000256" key="1">
    <source>
        <dbReference type="ARBA" id="ARBA00009080"/>
    </source>
</evidence>
<dbReference type="RefSeq" id="WP_035368643.1">
    <property type="nucleotide sequence ID" value="NZ_LR215050.1"/>
</dbReference>
<dbReference type="Gene3D" id="1.10.1040.10">
    <property type="entry name" value="N-(1-d-carboxylethyl)-l-norvaline Dehydrogenase, domain 2"/>
    <property type="match status" value="1"/>
</dbReference>
<dbReference type="Pfam" id="PF14833">
    <property type="entry name" value="NAD_binding_11"/>
    <property type="match status" value="1"/>
</dbReference>
<dbReference type="AlphaFoldDB" id="A0A449BKS0"/>
<feature type="domain" description="3-hydroxyisobutyrate dehydrogenase-like NAD-binding" evidence="6">
    <location>
        <begin position="159"/>
        <end position="276"/>
    </location>
</feature>
<dbReference type="EMBL" id="LR215050">
    <property type="protein sequence ID" value="VEU82983.1"/>
    <property type="molecule type" value="Genomic_DNA"/>
</dbReference>
<evidence type="ECO:0000313" key="8">
    <source>
        <dbReference type="Proteomes" id="UP000290909"/>
    </source>
</evidence>
<dbReference type="SUPFAM" id="SSF48179">
    <property type="entry name" value="6-phosphogluconate dehydrogenase C-terminal domain-like"/>
    <property type="match status" value="1"/>
</dbReference>
<evidence type="ECO:0000256" key="3">
    <source>
        <dbReference type="ARBA" id="ARBA00023027"/>
    </source>
</evidence>
<dbReference type="SUPFAM" id="SSF51735">
    <property type="entry name" value="NAD(P)-binding Rossmann-fold domains"/>
    <property type="match status" value="1"/>
</dbReference>
<dbReference type="STRING" id="1408416.GCA_000702765_00450"/>
<dbReference type="KEGG" id="ahk:NCTC10172_01012"/>
<gene>
    <name evidence="7" type="primary">garR</name>
    <name evidence="7" type="ORF">NCTC10172_01012</name>
</gene>
<accession>A0A449BKS0</accession>
<dbReference type="EC" id="1.1.1.60" evidence="7"/>
<dbReference type="InterPro" id="IPR036291">
    <property type="entry name" value="NAD(P)-bd_dom_sf"/>
</dbReference>
<evidence type="ECO:0000259" key="5">
    <source>
        <dbReference type="Pfam" id="PF03446"/>
    </source>
</evidence>
<dbReference type="InterPro" id="IPR006115">
    <property type="entry name" value="6PGDH_NADP-bd"/>
</dbReference>
<keyword evidence="8" id="KW-1185">Reference proteome</keyword>
<dbReference type="PIRSF" id="PIRSF000103">
    <property type="entry name" value="HIBADH"/>
    <property type="match status" value="1"/>
</dbReference>
<protein>
    <submittedName>
        <fullName evidence="7">2-hydroxy-3-oxopropionate reductase</fullName>
        <ecNumber evidence="7">1.1.1.60</ecNumber>
    </submittedName>
</protein>
<dbReference type="InterPro" id="IPR013328">
    <property type="entry name" value="6PGD_dom2"/>
</dbReference>
<evidence type="ECO:0000256" key="4">
    <source>
        <dbReference type="PIRSR" id="PIRSR000103-1"/>
    </source>
</evidence>
<evidence type="ECO:0000313" key="7">
    <source>
        <dbReference type="EMBL" id="VEU82983.1"/>
    </source>
</evidence>
<reference evidence="7 8" key="1">
    <citation type="submission" date="2019-01" db="EMBL/GenBank/DDBJ databases">
        <authorList>
            <consortium name="Pathogen Informatics"/>
        </authorList>
    </citation>
    <scope>NUCLEOTIDE SEQUENCE [LARGE SCALE GENOMIC DNA]</scope>
    <source>
        <strain evidence="7 8">NCTC10172</strain>
    </source>
</reference>
<evidence type="ECO:0000259" key="6">
    <source>
        <dbReference type="Pfam" id="PF14833"/>
    </source>
</evidence>
<feature type="domain" description="6-phosphogluconate dehydrogenase NADP-binding" evidence="5">
    <location>
        <begin position="2"/>
        <end position="156"/>
    </location>
</feature>
<dbReference type="Gene3D" id="3.40.50.720">
    <property type="entry name" value="NAD(P)-binding Rossmann-like Domain"/>
    <property type="match status" value="1"/>
</dbReference>
<dbReference type="InterPro" id="IPR029154">
    <property type="entry name" value="HIBADH-like_NADP-bd"/>
</dbReference>
<dbReference type="InterPro" id="IPR015815">
    <property type="entry name" value="HIBADH-related"/>
</dbReference>
<keyword evidence="3" id="KW-0520">NAD</keyword>
<dbReference type="Pfam" id="PF03446">
    <property type="entry name" value="NAD_binding_2"/>
    <property type="match status" value="1"/>
</dbReference>
<dbReference type="PANTHER" id="PTHR43060:SF15">
    <property type="entry name" value="3-HYDROXYISOBUTYRATE DEHYDROGENASE-LIKE 1, MITOCHONDRIAL-RELATED"/>
    <property type="match status" value="1"/>
</dbReference>
<sequence length="278" mass="30096">MKIAWIGTGIMGAPMALHVAEKYDVTVYNRTFEKAKKLEPKVKAVASIEEAVKNADLIFTIVGYPSDVEAVYNEIFKYVKKGTICVDMTTSSPLLAQKLVEKGGPLGIDVLDSPVTGGDLGAKNATLSIMVGGNYDAFLKVRDVLKLMGTTINYVGEAGSGQYAKLSNQIAIAGALLGVAESLTFAKEKNLNLNTVYAILNGGSAQSTQLKVNGKKMIDEDFNPGFYVKHFLKDLQIAHEVTSKKLPTLDLAIQILKELVLEGDENLGTQSVIKFYQR</sequence>
<dbReference type="GO" id="GO:0008679">
    <property type="term" value="F:2-hydroxy-3-oxopropionate reductase activity"/>
    <property type="evidence" value="ECO:0007669"/>
    <property type="project" value="UniProtKB-EC"/>
</dbReference>
<keyword evidence="2 7" id="KW-0560">Oxidoreductase</keyword>
<dbReference type="Proteomes" id="UP000290909">
    <property type="component" value="Chromosome"/>
</dbReference>